<proteinExistence type="predicted"/>
<dbReference type="Proteomes" id="UP001162501">
    <property type="component" value="Chromosome 30"/>
</dbReference>
<reference evidence="1" key="1">
    <citation type="submission" date="2023-05" db="EMBL/GenBank/DDBJ databases">
        <authorList>
            <consortium name="ELIXIR-Norway"/>
        </authorList>
    </citation>
    <scope>NUCLEOTIDE SEQUENCE</scope>
</reference>
<protein>
    <submittedName>
        <fullName evidence="1">Uncharacterized protein</fullName>
    </submittedName>
</protein>
<organism evidence="1 2">
    <name type="scientific">Rangifer tarandus platyrhynchus</name>
    <name type="common">Svalbard reindeer</name>
    <dbReference type="NCBI Taxonomy" id="3082113"/>
    <lineage>
        <taxon>Eukaryota</taxon>
        <taxon>Metazoa</taxon>
        <taxon>Chordata</taxon>
        <taxon>Craniata</taxon>
        <taxon>Vertebrata</taxon>
        <taxon>Euteleostomi</taxon>
        <taxon>Mammalia</taxon>
        <taxon>Eutheria</taxon>
        <taxon>Laurasiatheria</taxon>
        <taxon>Artiodactyla</taxon>
        <taxon>Ruminantia</taxon>
        <taxon>Pecora</taxon>
        <taxon>Cervidae</taxon>
        <taxon>Odocoileinae</taxon>
        <taxon>Rangifer</taxon>
    </lineage>
</organism>
<sequence>MICVRAQDCQGFQAVPPQTESRAAEGVAGANAKESCTHRQLALKKPFWEEPRRKKVSFPGTWQAGPYEIRKDLLSSYSASPAPSTGEA</sequence>
<evidence type="ECO:0000313" key="2">
    <source>
        <dbReference type="Proteomes" id="UP001162501"/>
    </source>
</evidence>
<dbReference type="EMBL" id="OX596114">
    <property type="protein sequence ID" value="CAI9707345.1"/>
    <property type="molecule type" value="Genomic_DNA"/>
</dbReference>
<evidence type="ECO:0000313" key="1">
    <source>
        <dbReference type="EMBL" id="CAI9707345.1"/>
    </source>
</evidence>
<gene>
    <name evidence="1" type="ORF">MRATA1EN3_LOCUS18558</name>
</gene>
<name>A0ACB0F2W4_RANTA</name>
<accession>A0ACB0F2W4</accession>